<dbReference type="GO" id="GO:0003950">
    <property type="term" value="F:NAD+ poly-ADP-ribosyltransferase activity"/>
    <property type="evidence" value="ECO:0007669"/>
    <property type="project" value="UniProtKB-UniRule"/>
</dbReference>
<dbReference type="EMBL" id="CAJOBE010014854">
    <property type="protein sequence ID" value="CAF4183289.1"/>
    <property type="molecule type" value="Genomic_DNA"/>
</dbReference>
<dbReference type="EC" id="2.4.2.-" evidence="1"/>
<evidence type="ECO:0000313" key="3">
    <source>
        <dbReference type="EMBL" id="CAF4183289.1"/>
    </source>
</evidence>
<name>A0A820AXD4_9BILA</name>
<feature type="non-terminal residue" evidence="3">
    <location>
        <position position="1"/>
    </location>
</feature>
<dbReference type="Gene3D" id="3.90.228.10">
    <property type="match status" value="1"/>
</dbReference>
<keyword evidence="1" id="KW-0808">Transferase</keyword>
<keyword evidence="1" id="KW-0520">NAD</keyword>
<dbReference type="InterPro" id="IPR012317">
    <property type="entry name" value="Poly(ADP-ribose)pol_cat_dom"/>
</dbReference>
<organism evidence="3 4">
    <name type="scientific">Rotaria sordida</name>
    <dbReference type="NCBI Taxonomy" id="392033"/>
    <lineage>
        <taxon>Eukaryota</taxon>
        <taxon>Metazoa</taxon>
        <taxon>Spiralia</taxon>
        <taxon>Gnathifera</taxon>
        <taxon>Rotifera</taxon>
        <taxon>Eurotatoria</taxon>
        <taxon>Bdelloidea</taxon>
        <taxon>Philodinida</taxon>
        <taxon>Philodinidae</taxon>
        <taxon>Rotaria</taxon>
    </lineage>
</organism>
<dbReference type="AlphaFoldDB" id="A0A820AXD4"/>
<sequence>NTHATKDCRSTMSNPKEYYYINDDVLIPMGYGGPSNARQTSLLYNEYIVYNTDQINIEISFAC</sequence>
<evidence type="ECO:0000313" key="4">
    <source>
        <dbReference type="Proteomes" id="UP000663874"/>
    </source>
</evidence>
<dbReference type="Proteomes" id="UP000663874">
    <property type="component" value="Unassembled WGS sequence"/>
</dbReference>
<gene>
    <name evidence="3" type="ORF">FNK824_LOCUS35342</name>
</gene>
<evidence type="ECO:0000259" key="2">
    <source>
        <dbReference type="PROSITE" id="PS51059"/>
    </source>
</evidence>
<feature type="domain" description="PARP catalytic" evidence="2">
    <location>
        <begin position="1"/>
        <end position="63"/>
    </location>
</feature>
<evidence type="ECO:0000256" key="1">
    <source>
        <dbReference type="RuleBase" id="RU362114"/>
    </source>
</evidence>
<protein>
    <recommendedName>
        <fullName evidence="1">Poly [ADP-ribose] polymerase</fullName>
        <shortName evidence="1">PARP</shortName>
        <ecNumber evidence="1">2.4.2.-</ecNumber>
    </recommendedName>
</protein>
<keyword evidence="1" id="KW-0328">Glycosyltransferase</keyword>
<dbReference type="PROSITE" id="PS51059">
    <property type="entry name" value="PARP_CATALYTIC"/>
    <property type="match status" value="1"/>
</dbReference>
<dbReference type="SUPFAM" id="SSF56399">
    <property type="entry name" value="ADP-ribosylation"/>
    <property type="match status" value="1"/>
</dbReference>
<reference evidence="3" key="1">
    <citation type="submission" date="2021-02" db="EMBL/GenBank/DDBJ databases">
        <authorList>
            <person name="Nowell W R."/>
        </authorList>
    </citation>
    <scope>NUCLEOTIDE SEQUENCE</scope>
</reference>
<dbReference type="Pfam" id="PF00644">
    <property type="entry name" value="PARP"/>
    <property type="match status" value="1"/>
</dbReference>
<proteinExistence type="predicted"/>
<accession>A0A820AXD4</accession>
<comment type="caution">
    <text evidence="3">The sequence shown here is derived from an EMBL/GenBank/DDBJ whole genome shotgun (WGS) entry which is preliminary data.</text>
</comment>